<organism evidence="7">
    <name type="scientific">Medioppia subpectinata</name>
    <dbReference type="NCBI Taxonomy" id="1979941"/>
    <lineage>
        <taxon>Eukaryota</taxon>
        <taxon>Metazoa</taxon>
        <taxon>Ecdysozoa</taxon>
        <taxon>Arthropoda</taxon>
        <taxon>Chelicerata</taxon>
        <taxon>Arachnida</taxon>
        <taxon>Acari</taxon>
        <taxon>Acariformes</taxon>
        <taxon>Sarcoptiformes</taxon>
        <taxon>Oribatida</taxon>
        <taxon>Brachypylina</taxon>
        <taxon>Oppioidea</taxon>
        <taxon>Oppiidae</taxon>
        <taxon>Medioppia</taxon>
    </lineage>
</organism>
<keyword evidence="3 5" id="KW-1133">Transmembrane helix</keyword>
<sequence>MKCKKFVNSSELCTEWQYNRNDFHKSIITEFDLVCDRSNYASLTQSFYMLGYLVSGLILSFLPDKYGRRPLCWIYFLIEVISLIACALSVNIYQYIIFRLFVAIGGCGRTGTMCVTLMENMGPKHRSDIYLVGGMGWLVGYCLIPVMAYFIQDFRYMHWAVVCPLVCMICWLFFLNESPRWLITSGHTDKAERVLRQIVEQNGLNDENFDEKFAELKAHLHLSQQNEKTYTFFDLLRTPNLRKYSIVFCFSWLVIGLVYYGFSLNMADFGGNFYISFLMGGVVELPSSIIAILTLRYFGRKKSFFGFLTIISMASLAVIAANDTILKVSFALIGKFAVGTVWWVVEVYVPELYPTLMRNCASGSSQAMARLGSTASPFMGDLASKYSLTYVMVFYAIISMCSAFMSLLLPETKNKELPDTLADVEYMDNNKSFMVDNNGADDSGLLDQKACEKAFITEKTFIIFSEAKKDIRIGELNEMTGKISFTLNESIYGIDYSISGHLLFVNNQRSNLVSPLPSNHTNSLNITLQKVLNKQKYHFLSRIAFDWIHELLYWTDDTSIEVISIHRPSLRYVCVENSFDVIRNVAIDPLESLIIWIQWQESGDNDKIMRSSQAGTDVKVVVDYDLKYSYALTLDVNSKTIYWIDSQLYTLSSIGYFGQNRRTIAKSYDLFSSSYRMDFFADYIYWTNDRHNAILRTHRTGSNGTKRFVVFKANVSIDAIKIVDKTKQPMIALN</sequence>
<dbReference type="Proteomes" id="UP000759131">
    <property type="component" value="Unassembled WGS sequence"/>
</dbReference>
<dbReference type="PANTHER" id="PTHR24064">
    <property type="entry name" value="SOLUTE CARRIER FAMILY 22 MEMBER"/>
    <property type="match status" value="1"/>
</dbReference>
<feature type="transmembrane region" description="Helical" evidence="5">
    <location>
        <begin position="70"/>
        <end position="90"/>
    </location>
</feature>
<feature type="non-terminal residue" evidence="7">
    <location>
        <position position="734"/>
    </location>
</feature>
<feature type="transmembrane region" description="Helical" evidence="5">
    <location>
        <begin position="46"/>
        <end position="63"/>
    </location>
</feature>
<protein>
    <recommendedName>
        <fullName evidence="6">Major facilitator superfamily (MFS) profile domain-containing protein</fullName>
    </recommendedName>
</protein>
<evidence type="ECO:0000256" key="1">
    <source>
        <dbReference type="ARBA" id="ARBA00004141"/>
    </source>
</evidence>
<feature type="transmembrane region" description="Helical" evidence="5">
    <location>
        <begin position="388"/>
        <end position="409"/>
    </location>
</feature>
<feature type="transmembrane region" description="Helical" evidence="5">
    <location>
        <begin position="156"/>
        <end position="175"/>
    </location>
</feature>
<feature type="transmembrane region" description="Helical" evidence="5">
    <location>
        <begin position="328"/>
        <end position="349"/>
    </location>
</feature>
<dbReference type="SUPFAM" id="SSF63825">
    <property type="entry name" value="YWTD domain"/>
    <property type="match status" value="1"/>
</dbReference>
<keyword evidence="4 5" id="KW-0472">Membrane</keyword>
<feature type="transmembrane region" description="Helical" evidence="5">
    <location>
        <begin position="274"/>
        <end position="297"/>
    </location>
</feature>
<dbReference type="EMBL" id="OC870872">
    <property type="protein sequence ID" value="CAD7635214.1"/>
    <property type="molecule type" value="Genomic_DNA"/>
</dbReference>
<dbReference type="PROSITE" id="PS50850">
    <property type="entry name" value="MFS"/>
    <property type="match status" value="1"/>
</dbReference>
<accession>A0A7R9L5B9</accession>
<dbReference type="SUPFAM" id="SSF103473">
    <property type="entry name" value="MFS general substrate transporter"/>
    <property type="match status" value="1"/>
</dbReference>
<evidence type="ECO:0000313" key="8">
    <source>
        <dbReference type="Proteomes" id="UP000759131"/>
    </source>
</evidence>
<dbReference type="GO" id="GO:0022857">
    <property type="term" value="F:transmembrane transporter activity"/>
    <property type="evidence" value="ECO:0007669"/>
    <property type="project" value="InterPro"/>
</dbReference>
<comment type="subcellular location">
    <subcellularLocation>
        <location evidence="1">Membrane</location>
        <topology evidence="1">Multi-pass membrane protein</topology>
    </subcellularLocation>
</comment>
<name>A0A7R9L5B9_9ACAR</name>
<dbReference type="EMBL" id="CAJPIZ010016297">
    <property type="protein sequence ID" value="CAG2115644.1"/>
    <property type="molecule type" value="Genomic_DNA"/>
</dbReference>
<keyword evidence="2 5" id="KW-0812">Transmembrane</keyword>
<evidence type="ECO:0000256" key="3">
    <source>
        <dbReference type="ARBA" id="ARBA00022989"/>
    </source>
</evidence>
<dbReference type="InterPro" id="IPR036259">
    <property type="entry name" value="MFS_trans_sf"/>
</dbReference>
<dbReference type="InterPro" id="IPR011042">
    <property type="entry name" value="6-blade_b-propeller_TolB-like"/>
</dbReference>
<evidence type="ECO:0000256" key="2">
    <source>
        <dbReference type="ARBA" id="ARBA00022692"/>
    </source>
</evidence>
<reference evidence="7" key="1">
    <citation type="submission" date="2020-11" db="EMBL/GenBank/DDBJ databases">
        <authorList>
            <person name="Tran Van P."/>
        </authorList>
    </citation>
    <scope>NUCLEOTIDE SEQUENCE</scope>
</reference>
<feature type="transmembrane region" description="Helical" evidence="5">
    <location>
        <begin position="304"/>
        <end position="322"/>
    </location>
</feature>
<evidence type="ECO:0000313" key="7">
    <source>
        <dbReference type="EMBL" id="CAD7635214.1"/>
    </source>
</evidence>
<dbReference type="SMART" id="SM00135">
    <property type="entry name" value="LY"/>
    <property type="match status" value="4"/>
</dbReference>
<dbReference type="InterPro" id="IPR020846">
    <property type="entry name" value="MFS_dom"/>
</dbReference>
<dbReference type="OrthoDB" id="8049622at2759"/>
<evidence type="ECO:0000259" key="6">
    <source>
        <dbReference type="PROSITE" id="PS50850"/>
    </source>
</evidence>
<dbReference type="Pfam" id="PF00083">
    <property type="entry name" value="Sugar_tr"/>
    <property type="match status" value="1"/>
</dbReference>
<dbReference type="Gene3D" id="1.20.1250.20">
    <property type="entry name" value="MFS general substrate transporter like domains"/>
    <property type="match status" value="1"/>
</dbReference>
<dbReference type="GO" id="GO:0016020">
    <property type="term" value="C:membrane"/>
    <property type="evidence" value="ECO:0007669"/>
    <property type="project" value="UniProtKB-SubCell"/>
</dbReference>
<dbReference type="InterPro" id="IPR000033">
    <property type="entry name" value="LDLR_classB_rpt"/>
</dbReference>
<evidence type="ECO:0000256" key="4">
    <source>
        <dbReference type="ARBA" id="ARBA00023136"/>
    </source>
</evidence>
<feature type="domain" description="Major facilitator superfamily (MFS) profile" evidence="6">
    <location>
        <begin position="1"/>
        <end position="413"/>
    </location>
</feature>
<dbReference type="AlphaFoldDB" id="A0A7R9L5B9"/>
<proteinExistence type="predicted"/>
<feature type="transmembrane region" description="Helical" evidence="5">
    <location>
        <begin position="244"/>
        <end position="262"/>
    </location>
</feature>
<dbReference type="CDD" id="cd17317">
    <property type="entry name" value="MFS_SLC22"/>
    <property type="match status" value="1"/>
</dbReference>
<feature type="transmembrane region" description="Helical" evidence="5">
    <location>
        <begin position="129"/>
        <end position="150"/>
    </location>
</feature>
<dbReference type="Gene3D" id="2.120.10.30">
    <property type="entry name" value="TolB, C-terminal domain"/>
    <property type="match status" value="1"/>
</dbReference>
<gene>
    <name evidence="7" type="ORF">OSB1V03_LOCUS15605</name>
</gene>
<keyword evidence="8" id="KW-1185">Reference proteome</keyword>
<evidence type="ECO:0000256" key="5">
    <source>
        <dbReference type="SAM" id="Phobius"/>
    </source>
</evidence>
<dbReference type="InterPro" id="IPR005828">
    <property type="entry name" value="MFS_sugar_transport-like"/>
</dbReference>